<evidence type="ECO:0000313" key="3">
    <source>
        <dbReference type="Proteomes" id="UP000722791"/>
    </source>
</evidence>
<dbReference type="EMBL" id="BNCQ01000110">
    <property type="protein sequence ID" value="GIM17397.1"/>
    <property type="molecule type" value="Genomic_DNA"/>
</dbReference>
<protein>
    <submittedName>
        <fullName evidence="2">Uncharacterized protein</fullName>
    </submittedName>
</protein>
<organism evidence="2 3">
    <name type="scientific">Volvox reticuliferus</name>
    <dbReference type="NCBI Taxonomy" id="1737510"/>
    <lineage>
        <taxon>Eukaryota</taxon>
        <taxon>Viridiplantae</taxon>
        <taxon>Chlorophyta</taxon>
        <taxon>core chlorophytes</taxon>
        <taxon>Chlorophyceae</taxon>
        <taxon>CS clade</taxon>
        <taxon>Chlamydomonadales</taxon>
        <taxon>Volvocaceae</taxon>
        <taxon>Volvox</taxon>
    </lineage>
</organism>
<sequence>SSYKPNSNEKIDLELERNAALSFAGRKKVFFDLLKRKQVYNGKQIICYDCKYPGCDVVLTLTPVDDNKIHVQQLDIHRHPIPEYNWHKRTRVEPDDLNALNQRNSQLENTSRVYIPNHPYVFDQVSVSTDGLTVAISACQRLNPSLPSHISRIESGRTAAVLADGRFRVASSDIVLVCNEQAMLAKEESVRNAVRNNTPEQAFRLLFDDLVDVTGETVFLLLSKETPMACTSTSLPTSILAGRSTRLGAAILQVDNQERISSIRSNYQNLITLDTKIASRIKRFDSDRRQFLMTGHCLILTDPKAVSPGYAAAVRFEREAELHPGLLSDLLGRIADDVWAEVLAKIPELAAFSSRVISNETRGYTIGKAPFNIMSLTKNLKVPLHTDINDAHWTLVIWMHGGVGPILNGWFGIPALGLRFLPTTMTVAVFNAAALTHGTTECSIPVGISACRFGSSHFLRMPDLANLVCLRLGAQSSGINLQELKEMAANARLKSAKDEVSALRAELIAAGKAEMLDGSVEAWKDPAVEWRAWS</sequence>
<dbReference type="Proteomes" id="UP000722791">
    <property type="component" value="Unassembled WGS sequence"/>
</dbReference>
<proteinExistence type="predicted"/>
<comment type="caution">
    <text evidence="2">The sequence shown here is derived from an EMBL/GenBank/DDBJ whole genome shotgun (WGS) entry which is preliminary data.</text>
</comment>
<gene>
    <name evidence="2" type="ORF">Vretimale_19911</name>
</gene>
<reference evidence="2" key="1">
    <citation type="journal article" date="2021" name="Proc. Natl. Acad. Sci. U.S.A.">
        <title>Three genomes in the algal genus Volvox reveal the fate of a haploid sex-determining region after a transition to homothallism.</title>
        <authorList>
            <person name="Yamamoto K."/>
            <person name="Hamaji T."/>
            <person name="Kawai-Toyooka H."/>
            <person name="Matsuzaki R."/>
            <person name="Takahashi F."/>
            <person name="Nishimura Y."/>
            <person name="Kawachi M."/>
            <person name="Noguchi H."/>
            <person name="Minakuchi Y."/>
            <person name="Umen J.G."/>
            <person name="Toyoda A."/>
            <person name="Nozaki H."/>
        </authorList>
    </citation>
    <scope>NUCLEOTIDE SEQUENCE</scope>
    <source>
        <strain evidence="2">NIES-3785</strain>
    </source>
</reference>
<evidence type="ECO:0000256" key="1">
    <source>
        <dbReference type="SAM" id="Coils"/>
    </source>
</evidence>
<name>A0A8J4M0Q7_9CHLO</name>
<keyword evidence="1" id="KW-0175">Coiled coil</keyword>
<evidence type="ECO:0000313" key="2">
    <source>
        <dbReference type="EMBL" id="GIM17397.1"/>
    </source>
</evidence>
<feature type="non-terminal residue" evidence="2">
    <location>
        <position position="1"/>
    </location>
</feature>
<dbReference type="AlphaFoldDB" id="A0A8J4M0Q7"/>
<feature type="coiled-coil region" evidence="1">
    <location>
        <begin position="486"/>
        <end position="513"/>
    </location>
</feature>
<accession>A0A8J4M0Q7</accession>